<dbReference type="PATRIC" id="fig|217031.6.peg.4731"/>
<dbReference type="EMBL" id="LDJR01000061">
    <property type="protein sequence ID" value="OAK67243.1"/>
    <property type="molecule type" value="Genomic_DNA"/>
</dbReference>
<accession>A0A177ZI11</accession>
<comment type="caution">
    <text evidence="2">The sequence shown here is derived from an EMBL/GenBank/DDBJ whole genome shotgun (WGS) entry which is preliminary data.</text>
</comment>
<dbReference type="STRING" id="217031.ABB05_21760"/>
<dbReference type="Proteomes" id="UP000077881">
    <property type="component" value="Unassembled WGS sequence"/>
</dbReference>
<dbReference type="InterPro" id="IPR018719">
    <property type="entry name" value="DUF2243_membrane"/>
</dbReference>
<feature type="transmembrane region" description="Helical" evidence="1">
    <location>
        <begin position="58"/>
        <end position="76"/>
    </location>
</feature>
<keyword evidence="1" id="KW-0812">Transmembrane</keyword>
<evidence type="ECO:0008006" key="4">
    <source>
        <dbReference type="Google" id="ProtNLM"/>
    </source>
</evidence>
<keyword evidence="3" id="KW-1185">Reference proteome</keyword>
<keyword evidence="1" id="KW-1133">Transmembrane helix</keyword>
<feature type="transmembrane region" description="Helical" evidence="1">
    <location>
        <begin position="124"/>
        <end position="147"/>
    </location>
</feature>
<evidence type="ECO:0000313" key="3">
    <source>
        <dbReference type="Proteomes" id="UP000077881"/>
    </source>
</evidence>
<organism evidence="2 3">
    <name type="scientific">Lederbergia galactosidilytica</name>
    <dbReference type="NCBI Taxonomy" id="217031"/>
    <lineage>
        <taxon>Bacteria</taxon>
        <taxon>Bacillati</taxon>
        <taxon>Bacillota</taxon>
        <taxon>Bacilli</taxon>
        <taxon>Bacillales</taxon>
        <taxon>Bacillaceae</taxon>
        <taxon>Lederbergia</taxon>
    </lineage>
</organism>
<gene>
    <name evidence="2" type="ORF">ABB05_21760</name>
</gene>
<protein>
    <recommendedName>
        <fullName evidence="4">DUF2243 domain-containing protein</fullName>
    </recommendedName>
</protein>
<sequence>MSIFRGGICMKNRTFIGAFLFGMGIIGMLDGIILHQIFQFHSVYMYTSRFNQIVSDGLFHLLVTLIVLIGGYLLWVSDSKKLPKPKHLFWASFLLGAGVFNLIEGIINHHILQIHHVYYRTNNILLFDLLYDGLSIILISSGFYLFLLSKKKT</sequence>
<feature type="transmembrane region" description="Helical" evidence="1">
    <location>
        <begin position="88"/>
        <end position="112"/>
    </location>
</feature>
<name>A0A177ZI11_9BACI</name>
<dbReference type="Pfam" id="PF10002">
    <property type="entry name" value="DUF2243"/>
    <property type="match status" value="1"/>
</dbReference>
<reference evidence="2 3" key="1">
    <citation type="submission" date="2015-05" db="EMBL/GenBank/DDBJ databases">
        <title>Comparison of genome.</title>
        <authorList>
            <person name="Zheng Z."/>
            <person name="Sun M."/>
        </authorList>
    </citation>
    <scope>NUCLEOTIDE SEQUENCE [LARGE SCALE GENOMIC DNA]</scope>
    <source>
        <strain evidence="2 3">G25-74</strain>
    </source>
</reference>
<feature type="transmembrane region" description="Helical" evidence="1">
    <location>
        <begin position="15"/>
        <end position="38"/>
    </location>
</feature>
<evidence type="ECO:0000313" key="2">
    <source>
        <dbReference type="EMBL" id="OAK67243.1"/>
    </source>
</evidence>
<keyword evidence="1" id="KW-0472">Membrane</keyword>
<dbReference type="AlphaFoldDB" id="A0A177ZI11"/>
<proteinExistence type="predicted"/>
<evidence type="ECO:0000256" key="1">
    <source>
        <dbReference type="SAM" id="Phobius"/>
    </source>
</evidence>